<dbReference type="Pfam" id="PF01339">
    <property type="entry name" value="CheB_methylest"/>
    <property type="match status" value="1"/>
</dbReference>
<evidence type="ECO:0000256" key="1">
    <source>
        <dbReference type="ARBA" id="ARBA00022801"/>
    </source>
</evidence>
<dbReference type="PANTHER" id="PTHR42872">
    <property type="entry name" value="PROTEIN-GLUTAMATE METHYLESTERASE/PROTEIN-GLUTAMINE GLUTAMINASE"/>
    <property type="match status" value="1"/>
</dbReference>
<proteinExistence type="predicted"/>
<organism evidence="4 5">
    <name type="scientific">Clostridium aceticum</name>
    <dbReference type="NCBI Taxonomy" id="84022"/>
    <lineage>
        <taxon>Bacteria</taxon>
        <taxon>Bacillati</taxon>
        <taxon>Bacillota</taxon>
        <taxon>Clostridia</taxon>
        <taxon>Eubacteriales</taxon>
        <taxon>Clostridiaceae</taxon>
        <taxon>Clostridium</taxon>
    </lineage>
</organism>
<dbReference type="EC" id="3.1.1.61" evidence="2"/>
<sequence length="187" mass="20423">MKYEAVAIGASTGGIRALKMILSTLPKRFSASILIVQHLSPYSDNFLIQYLKDLCKIQVKEANEKELVQKGCAYIAPPNYHLMIEKDRHLSLSVEKKVNFSRPSIDVLFESAADAYGDRLIGIILTGASCDGSKGLEEVKARGGLTIVEEPKSAEAYIMPSAAIARTKVDYVLPLDRIGPLLNDLVG</sequence>
<dbReference type="OrthoDB" id="9793421at2"/>
<evidence type="ECO:0000256" key="2">
    <source>
        <dbReference type="ARBA" id="ARBA00039140"/>
    </source>
</evidence>
<dbReference type="GO" id="GO:0008984">
    <property type="term" value="F:protein-glutamate methylesterase activity"/>
    <property type="evidence" value="ECO:0007669"/>
    <property type="project" value="UniProtKB-EC"/>
</dbReference>
<dbReference type="PATRIC" id="fig|84022.5.peg.1035"/>
<evidence type="ECO:0000313" key="4">
    <source>
        <dbReference type="EMBL" id="AKL97214.1"/>
    </source>
</evidence>
<dbReference type="InterPro" id="IPR000673">
    <property type="entry name" value="Sig_transdc_resp-reg_Me-estase"/>
</dbReference>
<keyword evidence="1 4" id="KW-0378">Hydrolase</keyword>
<dbReference type="KEGG" id="cace:CACET_c37860"/>
<dbReference type="Proteomes" id="UP000035704">
    <property type="component" value="Chromosome"/>
</dbReference>
<dbReference type="GO" id="GO:0000156">
    <property type="term" value="F:phosphorelay response regulator activity"/>
    <property type="evidence" value="ECO:0007669"/>
    <property type="project" value="InterPro"/>
</dbReference>
<comment type="catalytic activity">
    <reaction evidence="3">
        <text>[protein]-L-glutamate 5-O-methyl ester + H2O = L-glutamyl-[protein] + methanol + H(+)</text>
        <dbReference type="Rhea" id="RHEA:23236"/>
        <dbReference type="Rhea" id="RHEA-COMP:10208"/>
        <dbReference type="Rhea" id="RHEA-COMP:10311"/>
        <dbReference type="ChEBI" id="CHEBI:15377"/>
        <dbReference type="ChEBI" id="CHEBI:15378"/>
        <dbReference type="ChEBI" id="CHEBI:17790"/>
        <dbReference type="ChEBI" id="CHEBI:29973"/>
        <dbReference type="ChEBI" id="CHEBI:82795"/>
        <dbReference type="EC" id="3.1.1.61"/>
    </reaction>
</comment>
<accession>A0A0D8I7M1</accession>
<dbReference type="Gene3D" id="3.40.50.180">
    <property type="entry name" value="Methylesterase CheB, C-terminal domain"/>
    <property type="match status" value="1"/>
</dbReference>
<dbReference type="CDD" id="cd16433">
    <property type="entry name" value="CheB"/>
    <property type="match status" value="1"/>
</dbReference>
<protein>
    <recommendedName>
        <fullName evidence="2">protein-glutamate methylesterase</fullName>
        <ecNumber evidence="2">3.1.1.61</ecNumber>
    </recommendedName>
</protein>
<dbReference type="GO" id="GO:0005737">
    <property type="term" value="C:cytoplasm"/>
    <property type="evidence" value="ECO:0007669"/>
    <property type="project" value="InterPro"/>
</dbReference>
<name>A0A0D8I7M1_9CLOT</name>
<dbReference type="SUPFAM" id="SSF52738">
    <property type="entry name" value="Methylesterase CheB, C-terminal domain"/>
    <property type="match status" value="1"/>
</dbReference>
<dbReference type="EMBL" id="CP009687">
    <property type="protein sequence ID" value="AKL97214.1"/>
    <property type="molecule type" value="Genomic_DNA"/>
</dbReference>
<dbReference type="AlphaFoldDB" id="A0A0D8I7M1"/>
<dbReference type="STRING" id="84022.CACET_c37860"/>
<evidence type="ECO:0000256" key="3">
    <source>
        <dbReference type="ARBA" id="ARBA00048267"/>
    </source>
</evidence>
<dbReference type="RefSeq" id="WP_044825554.1">
    <property type="nucleotide sequence ID" value="NZ_CP009687.1"/>
</dbReference>
<reference evidence="4 5" key="1">
    <citation type="submission" date="2014-10" db="EMBL/GenBank/DDBJ databases">
        <title>Genome sequence of Clostridium aceticum DSM 1496.</title>
        <authorList>
            <person name="Poehlein A."/>
            <person name="Schiel-Bengelsdorf B."/>
            <person name="Gottschalk G."/>
            <person name="Duerre P."/>
            <person name="Daniel R."/>
        </authorList>
    </citation>
    <scope>NUCLEOTIDE SEQUENCE [LARGE SCALE GENOMIC DNA]</scope>
    <source>
        <strain evidence="4 5">DSM 1496</strain>
    </source>
</reference>
<gene>
    <name evidence="4" type="primary">cheB3</name>
    <name evidence="4" type="ORF">CACET_c37860</name>
</gene>
<keyword evidence="5" id="KW-1185">Reference proteome</keyword>
<dbReference type="InterPro" id="IPR035909">
    <property type="entry name" value="CheB_C"/>
</dbReference>
<dbReference type="GO" id="GO:0006935">
    <property type="term" value="P:chemotaxis"/>
    <property type="evidence" value="ECO:0007669"/>
    <property type="project" value="UniProtKB-UniRule"/>
</dbReference>
<evidence type="ECO:0000313" key="5">
    <source>
        <dbReference type="Proteomes" id="UP000035704"/>
    </source>
</evidence>
<dbReference type="PANTHER" id="PTHR42872:SF3">
    <property type="entry name" value="PROTEIN-GLUTAMATE METHYLESTERASE_PROTEIN-GLUTAMINE GLUTAMINASE 1"/>
    <property type="match status" value="1"/>
</dbReference>
<dbReference type="PROSITE" id="PS50122">
    <property type="entry name" value="CHEB"/>
    <property type="match status" value="1"/>
</dbReference>